<name>A0AAP0B7V6_9ASPA</name>
<evidence type="ECO:0000313" key="2">
    <source>
        <dbReference type="Proteomes" id="UP001418222"/>
    </source>
</evidence>
<reference evidence="1 2" key="1">
    <citation type="journal article" date="2022" name="Nat. Plants">
        <title>Genomes of leafy and leafless Platanthera orchids illuminate the evolution of mycoheterotrophy.</title>
        <authorList>
            <person name="Li M.H."/>
            <person name="Liu K.W."/>
            <person name="Li Z."/>
            <person name="Lu H.C."/>
            <person name="Ye Q.L."/>
            <person name="Zhang D."/>
            <person name="Wang J.Y."/>
            <person name="Li Y.F."/>
            <person name="Zhong Z.M."/>
            <person name="Liu X."/>
            <person name="Yu X."/>
            <person name="Liu D.K."/>
            <person name="Tu X.D."/>
            <person name="Liu B."/>
            <person name="Hao Y."/>
            <person name="Liao X.Y."/>
            <person name="Jiang Y.T."/>
            <person name="Sun W.H."/>
            <person name="Chen J."/>
            <person name="Chen Y.Q."/>
            <person name="Ai Y."/>
            <person name="Zhai J.W."/>
            <person name="Wu S.S."/>
            <person name="Zhou Z."/>
            <person name="Hsiao Y.Y."/>
            <person name="Wu W.L."/>
            <person name="Chen Y.Y."/>
            <person name="Lin Y.F."/>
            <person name="Hsu J.L."/>
            <person name="Li C.Y."/>
            <person name="Wang Z.W."/>
            <person name="Zhao X."/>
            <person name="Zhong W.Y."/>
            <person name="Ma X.K."/>
            <person name="Ma L."/>
            <person name="Huang J."/>
            <person name="Chen G.Z."/>
            <person name="Huang M.Z."/>
            <person name="Huang L."/>
            <person name="Peng D.H."/>
            <person name="Luo Y.B."/>
            <person name="Zou S.Q."/>
            <person name="Chen S.P."/>
            <person name="Lan S."/>
            <person name="Tsai W.C."/>
            <person name="Van de Peer Y."/>
            <person name="Liu Z.J."/>
        </authorList>
    </citation>
    <scope>NUCLEOTIDE SEQUENCE [LARGE SCALE GENOMIC DNA]</scope>
    <source>
        <strain evidence="1">Lor287</strain>
    </source>
</reference>
<dbReference type="Proteomes" id="UP001418222">
    <property type="component" value="Unassembled WGS sequence"/>
</dbReference>
<gene>
    <name evidence="1" type="ORF">KSP39_PZI016155</name>
</gene>
<dbReference type="AlphaFoldDB" id="A0AAP0B7V6"/>
<proteinExistence type="predicted"/>
<dbReference type="EMBL" id="JBBWWQ010000014">
    <property type="protein sequence ID" value="KAK8931386.1"/>
    <property type="molecule type" value="Genomic_DNA"/>
</dbReference>
<sequence length="301" mass="33160">MLLEESPFRRAFLFARCAAPCFAALAAGLRMEKELATLGKGVRCCSWNYCGKRLAVGYNDGSAAVHDSDSLSSSSTFSCSSKWTFSPSDQKTNIRAGPWHEEVLLMHVSVLESLLAELKAAPPPKETEGKRLRRYRKSIYDCYFFEEAERNMQFSAKIAITETPKISPEVNIIDTPSSPLPNLKGADTPIDSDITMLNEYLELDKDEVAEDASAVFALVESSGLGASQRAEEVMEVTSGKSEKNETKFRGITVPPFKDDVDDDVKSFFCAVLRAVGTPNAVTTTSEGQREIGRWIFLLAAR</sequence>
<keyword evidence="2" id="KW-1185">Reference proteome</keyword>
<protein>
    <submittedName>
        <fullName evidence="1">Uncharacterized protein</fullName>
    </submittedName>
</protein>
<dbReference type="SUPFAM" id="SSF50978">
    <property type="entry name" value="WD40 repeat-like"/>
    <property type="match status" value="1"/>
</dbReference>
<comment type="caution">
    <text evidence="1">The sequence shown here is derived from an EMBL/GenBank/DDBJ whole genome shotgun (WGS) entry which is preliminary data.</text>
</comment>
<dbReference type="InterPro" id="IPR036322">
    <property type="entry name" value="WD40_repeat_dom_sf"/>
</dbReference>
<organism evidence="1 2">
    <name type="scientific">Platanthera zijinensis</name>
    <dbReference type="NCBI Taxonomy" id="2320716"/>
    <lineage>
        <taxon>Eukaryota</taxon>
        <taxon>Viridiplantae</taxon>
        <taxon>Streptophyta</taxon>
        <taxon>Embryophyta</taxon>
        <taxon>Tracheophyta</taxon>
        <taxon>Spermatophyta</taxon>
        <taxon>Magnoliopsida</taxon>
        <taxon>Liliopsida</taxon>
        <taxon>Asparagales</taxon>
        <taxon>Orchidaceae</taxon>
        <taxon>Orchidoideae</taxon>
        <taxon>Orchideae</taxon>
        <taxon>Orchidinae</taxon>
        <taxon>Platanthera</taxon>
    </lineage>
</organism>
<evidence type="ECO:0000313" key="1">
    <source>
        <dbReference type="EMBL" id="KAK8931386.1"/>
    </source>
</evidence>
<accession>A0AAP0B7V6</accession>